<dbReference type="InterPro" id="IPR016732">
    <property type="entry name" value="UCP018688"/>
</dbReference>
<dbReference type="PIRSF" id="PIRSF018688">
    <property type="entry name" value="UCP018688"/>
    <property type="match status" value="1"/>
</dbReference>
<dbReference type="InterPro" id="IPR016181">
    <property type="entry name" value="Acyl_CoA_acyltransferase"/>
</dbReference>
<dbReference type="Proteomes" id="UP000178985">
    <property type="component" value="Unassembled WGS sequence"/>
</dbReference>
<dbReference type="SUPFAM" id="SSF55729">
    <property type="entry name" value="Acyl-CoA N-acyltransferases (Nat)"/>
    <property type="match status" value="2"/>
</dbReference>
<dbReference type="AlphaFoldDB" id="A0A1F6V2C5"/>
<dbReference type="Pfam" id="PF09924">
    <property type="entry name" value="LPG_synthase_C"/>
    <property type="match status" value="1"/>
</dbReference>
<evidence type="ECO:0000259" key="1">
    <source>
        <dbReference type="Pfam" id="PF09924"/>
    </source>
</evidence>
<gene>
    <name evidence="2" type="ORF">A2733_00745</name>
</gene>
<reference evidence="2 3" key="1">
    <citation type="journal article" date="2016" name="Nat. Commun.">
        <title>Thousands of microbial genomes shed light on interconnected biogeochemical processes in an aquifer system.</title>
        <authorList>
            <person name="Anantharaman K."/>
            <person name="Brown C.T."/>
            <person name="Hug L.A."/>
            <person name="Sharon I."/>
            <person name="Castelle C.J."/>
            <person name="Probst A.J."/>
            <person name="Thomas B.C."/>
            <person name="Singh A."/>
            <person name="Wilkins M.J."/>
            <person name="Karaoz U."/>
            <person name="Brodie E.L."/>
            <person name="Williams K.H."/>
            <person name="Hubbard S.S."/>
            <person name="Banfield J.F."/>
        </authorList>
    </citation>
    <scope>NUCLEOTIDE SEQUENCE [LARGE SCALE GENOMIC DNA]</scope>
</reference>
<feature type="domain" description="Phosphatidylglycerol lysyltransferase C-terminal" evidence="1">
    <location>
        <begin position="32"/>
        <end position="301"/>
    </location>
</feature>
<dbReference type="EMBL" id="MFTO01000012">
    <property type="protein sequence ID" value="OGI63837.1"/>
    <property type="molecule type" value="Genomic_DNA"/>
</dbReference>
<sequence>MIPEFPHFKKLELADKKDVEKFTQKYPPYSDFNFVSMWSWDIKGEMLLSTLNDNLVVRFTDYLTGEPFYSFLGNNKVNETAEKLLGLSKKEGFKPMLKLLPEDSIKNIDISKFKIQEDRDNFDYIYSIPILSELKGGIYETHRNLIHQFLKINKDWEVRVIDFREIYNKNSILSLFTQWAKNKGDSLLLEEYKNEFLALNKLLSIEDTKKINLVCFALYVEKKLVGFIINELVYNEYNIIHFEKADASYKGCYPFLMQQNLKNLNNFHVKYLNFEQDLGIDSLRFTKKKFHPISFLKKYLVTK</sequence>
<dbReference type="Gene3D" id="3.40.630.30">
    <property type="match status" value="2"/>
</dbReference>
<protein>
    <recommendedName>
        <fullName evidence="1">Phosphatidylglycerol lysyltransferase C-terminal domain-containing protein</fullName>
    </recommendedName>
</protein>
<dbReference type="PANTHER" id="PTHR41373">
    <property type="entry name" value="DUF2156 DOMAIN-CONTAINING PROTEIN"/>
    <property type="match status" value="1"/>
</dbReference>
<proteinExistence type="predicted"/>
<organism evidence="2 3">
    <name type="scientific">Candidatus Nomurabacteria bacterium RIFCSPHIGHO2_01_FULL_40_20</name>
    <dbReference type="NCBI Taxonomy" id="1801738"/>
    <lineage>
        <taxon>Bacteria</taxon>
        <taxon>Candidatus Nomuraibacteriota</taxon>
    </lineage>
</organism>
<dbReference type="InterPro" id="IPR024320">
    <property type="entry name" value="LPG_synthase_C"/>
</dbReference>
<accession>A0A1F6V2C5</accession>
<evidence type="ECO:0000313" key="2">
    <source>
        <dbReference type="EMBL" id="OGI63837.1"/>
    </source>
</evidence>
<comment type="caution">
    <text evidence="2">The sequence shown here is derived from an EMBL/GenBank/DDBJ whole genome shotgun (WGS) entry which is preliminary data.</text>
</comment>
<dbReference type="PANTHER" id="PTHR41373:SF1">
    <property type="entry name" value="PHOSPHATIDYLGLYCEROL LYSYLTRANSFERASE C-TERMINAL DOMAIN-CONTAINING PROTEIN"/>
    <property type="match status" value="1"/>
</dbReference>
<name>A0A1F6V2C5_9BACT</name>
<evidence type="ECO:0000313" key="3">
    <source>
        <dbReference type="Proteomes" id="UP000178985"/>
    </source>
</evidence>